<comment type="caution">
    <text evidence="1">The sequence shown here is derived from an EMBL/GenBank/DDBJ whole genome shotgun (WGS) entry which is preliminary data.</text>
</comment>
<dbReference type="EMBL" id="AMLP01000080">
    <property type="protein sequence ID" value="ELS56598.1"/>
    <property type="molecule type" value="Genomic_DNA"/>
</dbReference>
<gene>
    <name evidence="1" type="ORF">STVIR_2444</name>
</gene>
<reference evidence="1 2" key="1">
    <citation type="journal article" date="2013" name="Genome Announc.">
        <title>Draft Genome Sequence of Streptomyces viridochromogenes Strain Tu57, Producer of Avilamycin.</title>
        <authorList>
            <person name="Gruning B.A."/>
            <person name="Erxleben A."/>
            <person name="Hahnlein A."/>
            <person name="Gunther S."/>
        </authorList>
    </citation>
    <scope>NUCLEOTIDE SEQUENCE [LARGE SCALE GENOMIC DNA]</scope>
    <source>
        <strain evidence="1 2">Tue57</strain>
    </source>
</reference>
<protein>
    <submittedName>
        <fullName evidence="1">Uncharacterized protein</fullName>
    </submittedName>
</protein>
<sequence length="39" mass="3617">MATGAAGAVSGELAAATAALLDVFVGVTGVRLTSGVGVR</sequence>
<dbReference type="PATRIC" id="fig|1160705.3.peg.2426"/>
<evidence type="ECO:0000313" key="1">
    <source>
        <dbReference type="EMBL" id="ELS56598.1"/>
    </source>
</evidence>
<dbReference type="AlphaFoldDB" id="L8PKT1"/>
<name>L8PKT1_STRVR</name>
<evidence type="ECO:0000313" key="2">
    <source>
        <dbReference type="Proteomes" id="UP000011205"/>
    </source>
</evidence>
<accession>L8PKT1</accession>
<dbReference type="Proteomes" id="UP000011205">
    <property type="component" value="Unassembled WGS sequence"/>
</dbReference>
<proteinExistence type="predicted"/>
<organism evidence="1 2">
    <name type="scientific">Streptomyces viridochromogenes Tue57</name>
    <dbReference type="NCBI Taxonomy" id="1160705"/>
    <lineage>
        <taxon>Bacteria</taxon>
        <taxon>Bacillati</taxon>
        <taxon>Actinomycetota</taxon>
        <taxon>Actinomycetes</taxon>
        <taxon>Kitasatosporales</taxon>
        <taxon>Streptomycetaceae</taxon>
        <taxon>Streptomyces</taxon>
    </lineage>
</organism>